<accession>A0A2G5DP36</accession>
<proteinExistence type="predicted"/>
<dbReference type="PANTHER" id="PTHR47477:SF8">
    <property type="entry name" value="TNF RECEPTOR-ASSOCIATED FACTOR HOMOLOG 1A"/>
    <property type="match status" value="1"/>
</dbReference>
<dbReference type="Proteomes" id="UP000230069">
    <property type="component" value="Unassembled WGS sequence"/>
</dbReference>
<dbReference type="STRING" id="218851.A0A2G5DP36"/>
<reference evidence="3 4" key="1">
    <citation type="submission" date="2017-09" db="EMBL/GenBank/DDBJ databases">
        <title>WGS assembly of Aquilegia coerulea Goldsmith.</title>
        <authorList>
            <person name="Hodges S."/>
            <person name="Kramer E."/>
            <person name="Nordborg M."/>
            <person name="Tomkins J."/>
            <person name="Borevitz J."/>
            <person name="Derieg N."/>
            <person name="Yan J."/>
            <person name="Mihaltcheva S."/>
            <person name="Hayes R.D."/>
            <person name="Rokhsar D."/>
        </authorList>
    </citation>
    <scope>NUCLEOTIDE SEQUENCE [LARGE SCALE GENOMIC DNA]</scope>
    <source>
        <strain evidence="4">cv. Goldsmith</strain>
    </source>
</reference>
<dbReference type="InterPro" id="IPR055327">
    <property type="entry name" value="TRAF1A/B"/>
</dbReference>
<protein>
    <recommendedName>
        <fullName evidence="2">MATH domain-containing protein</fullName>
    </recommendedName>
</protein>
<dbReference type="InterPro" id="IPR002083">
    <property type="entry name" value="MATH/TRAF_dom"/>
</dbReference>
<dbReference type="FunCoup" id="A0A2G5DP36">
    <property type="interactions" value="18"/>
</dbReference>
<feature type="region of interest" description="Disordered" evidence="1">
    <location>
        <begin position="323"/>
        <end position="345"/>
    </location>
</feature>
<evidence type="ECO:0000313" key="3">
    <source>
        <dbReference type="EMBL" id="PIA45284.1"/>
    </source>
</evidence>
<evidence type="ECO:0000313" key="4">
    <source>
        <dbReference type="Proteomes" id="UP000230069"/>
    </source>
</evidence>
<dbReference type="SUPFAM" id="SSF49599">
    <property type="entry name" value="TRAF domain-like"/>
    <property type="match status" value="1"/>
</dbReference>
<gene>
    <name evidence="3" type="ORF">AQUCO_01700668v1</name>
</gene>
<keyword evidence="4" id="KW-1185">Reference proteome</keyword>
<organism evidence="3 4">
    <name type="scientific">Aquilegia coerulea</name>
    <name type="common">Rocky mountain columbine</name>
    <dbReference type="NCBI Taxonomy" id="218851"/>
    <lineage>
        <taxon>Eukaryota</taxon>
        <taxon>Viridiplantae</taxon>
        <taxon>Streptophyta</taxon>
        <taxon>Embryophyta</taxon>
        <taxon>Tracheophyta</taxon>
        <taxon>Spermatophyta</taxon>
        <taxon>Magnoliopsida</taxon>
        <taxon>Ranunculales</taxon>
        <taxon>Ranunculaceae</taxon>
        <taxon>Thalictroideae</taxon>
        <taxon>Aquilegia</taxon>
    </lineage>
</organism>
<name>A0A2G5DP36_AQUCA</name>
<dbReference type="PROSITE" id="PS50144">
    <property type="entry name" value="MATH"/>
    <property type="match status" value="1"/>
</dbReference>
<evidence type="ECO:0000259" key="2">
    <source>
        <dbReference type="PROSITE" id="PS50144"/>
    </source>
</evidence>
<feature type="domain" description="MATH" evidence="2">
    <location>
        <begin position="63"/>
        <end position="175"/>
    </location>
</feature>
<sequence length="415" mass="48122">MAGSPSDDCGAGGSSNGICQSGKPLTEWKSSEQVENGTPSISPSYWDTDENDNESGKKPSELFGKFTWRIEKISQVNKRELRSIVFEVGGYKWYILIYPQGCDVHNHLSLFLCVANPDKLRPAVVNKDPKKSKYSDTLHWFWKKEHDWGWKKFMELSQVLDGFVVNDTLVIKAQVQVIREKKSRPFRCFDCTYRRELVRVYLTSVEQICRHSIEERRGKLGKLIEDKVRWSRNHLSREKTEVILKEVVKQFFIEKEVASTLVMDSLYSGLNMLESQSISKKGRAKLLDTEETPDPMVSIDKDMFVLADDMLLLLERAILEPFPPKDEKGRQNRTKDENSGEDFNKNAIERDERRLTELGRRCVEIFVFAHIFSKKIEVAHQEAVAYKKQEELIREEEAACQAEIEQKTRRINICE</sequence>
<feature type="compositionally biased region" description="Polar residues" evidence="1">
    <location>
        <begin position="31"/>
        <end position="45"/>
    </location>
</feature>
<dbReference type="AlphaFoldDB" id="A0A2G5DP36"/>
<dbReference type="EMBL" id="KZ305034">
    <property type="protein sequence ID" value="PIA45284.1"/>
    <property type="molecule type" value="Genomic_DNA"/>
</dbReference>
<dbReference type="InParanoid" id="A0A2G5DP36"/>
<dbReference type="CDD" id="cd00121">
    <property type="entry name" value="MATH"/>
    <property type="match status" value="1"/>
</dbReference>
<evidence type="ECO:0000256" key="1">
    <source>
        <dbReference type="SAM" id="MobiDB-lite"/>
    </source>
</evidence>
<dbReference type="OrthoDB" id="660257at2759"/>
<dbReference type="Gene3D" id="2.60.210.10">
    <property type="entry name" value="Apoptosis, Tumor Necrosis Factor Receptor Associated Protein 2, Chain A"/>
    <property type="match status" value="1"/>
</dbReference>
<feature type="region of interest" description="Disordered" evidence="1">
    <location>
        <begin position="1"/>
        <end position="58"/>
    </location>
</feature>
<dbReference type="SMART" id="SM00061">
    <property type="entry name" value="MATH"/>
    <property type="match status" value="1"/>
</dbReference>
<dbReference type="InterPro" id="IPR008974">
    <property type="entry name" value="TRAF-like"/>
</dbReference>
<dbReference type="Pfam" id="PF22486">
    <property type="entry name" value="MATH_2"/>
    <property type="match status" value="1"/>
</dbReference>
<dbReference type="PANTHER" id="PTHR47477">
    <property type="entry name" value="TNF RECEPTOR-ASSOCIATED FACTOR HOMOLOG 1A"/>
    <property type="match status" value="1"/>
</dbReference>